<dbReference type="InterPro" id="IPR001296">
    <property type="entry name" value="Glyco_trans_1"/>
</dbReference>
<proteinExistence type="predicted"/>
<feature type="domain" description="Glycosyl transferase family 1" evidence="1">
    <location>
        <begin position="174"/>
        <end position="308"/>
    </location>
</feature>
<keyword evidence="3" id="KW-0808">Transferase</keyword>
<dbReference type="Pfam" id="PF13439">
    <property type="entry name" value="Glyco_transf_4"/>
    <property type="match status" value="1"/>
</dbReference>
<feature type="domain" description="Glycosyltransferase subfamily 4-like N-terminal" evidence="2">
    <location>
        <begin position="18"/>
        <end position="119"/>
    </location>
</feature>
<dbReference type="Pfam" id="PF00534">
    <property type="entry name" value="Glycos_transf_1"/>
    <property type="match status" value="1"/>
</dbReference>
<dbReference type="AlphaFoldDB" id="A0A5P9JSH0"/>
<reference evidence="3 4" key="1">
    <citation type="submission" date="2019-10" db="EMBL/GenBank/DDBJ databases">
        <title>Isolation, Identification of Microvirga thermotolerans HR1, a novel thermophilic bacterium and Comparative Genomics of the genus Microvirga.</title>
        <authorList>
            <person name="Li J."/>
            <person name="Zhang W."/>
            <person name="Lin M."/>
            <person name="Wang J."/>
        </authorList>
    </citation>
    <scope>NUCLEOTIDE SEQUENCE [LARGE SCALE GENOMIC DNA]</scope>
    <source>
        <strain evidence="3 4">HR1</strain>
    </source>
</reference>
<dbReference type="PANTHER" id="PTHR12526">
    <property type="entry name" value="GLYCOSYLTRANSFERASE"/>
    <property type="match status" value="1"/>
</dbReference>
<dbReference type="CDD" id="cd03802">
    <property type="entry name" value="GT4_AviGT4-like"/>
    <property type="match status" value="1"/>
</dbReference>
<evidence type="ECO:0000313" key="4">
    <source>
        <dbReference type="Proteomes" id="UP000325614"/>
    </source>
</evidence>
<keyword evidence="4" id="KW-1185">Reference proteome</keyword>
<evidence type="ECO:0000259" key="2">
    <source>
        <dbReference type="Pfam" id="PF13439"/>
    </source>
</evidence>
<accession>A0A5P9JSH0</accession>
<dbReference type="SUPFAM" id="SSF53756">
    <property type="entry name" value="UDP-Glycosyltransferase/glycogen phosphorylase"/>
    <property type="match status" value="1"/>
</dbReference>
<dbReference type="Gene3D" id="3.40.50.2000">
    <property type="entry name" value="Glycogen Phosphorylase B"/>
    <property type="match status" value="2"/>
</dbReference>
<evidence type="ECO:0000259" key="1">
    <source>
        <dbReference type="Pfam" id="PF00534"/>
    </source>
</evidence>
<sequence length="364" mass="40820">MKIAQVAPLYERVPPKLYGGTERIVSYLTEELVRQGHDVTLFASGDSITQAELVPCCDLALRLNPAVKDPLPYHVMMLELVRQRAREFDVIHFHIDLLHFPLVREFADRTLTTTHGRLDLVDLAPFYRMFPDIPLVSISQDQRTPLPDANWIGTVHHGLPSDLLPFHPTTSGGYLAFLGRISPEKRPDRAIRIAAESGMPLRMAAKVDKADQAYWDEVIKPMVDAHPNVEFVGEIGEHEKGDFLGNADALLFPVDWPEPFGLVMIEAMACGTPVIAFRRGSVPEVIEQGVSGFIVDSVEEAVAAVETLHALDRTEVRRCFERRFTVERMTKDYLDLYRSLPGVRLDAAHLRRASGRTTPLQAVV</sequence>
<dbReference type="InterPro" id="IPR028098">
    <property type="entry name" value="Glyco_trans_4-like_N"/>
</dbReference>
<protein>
    <submittedName>
        <fullName evidence="3">Glycosyltransferase</fullName>
    </submittedName>
</protein>
<dbReference type="GO" id="GO:0016757">
    <property type="term" value="F:glycosyltransferase activity"/>
    <property type="evidence" value="ECO:0007669"/>
    <property type="project" value="InterPro"/>
</dbReference>
<dbReference type="RefSeq" id="WP_152584689.1">
    <property type="nucleotide sequence ID" value="NZ_CP045423.1"/>
</dbReference>
<dbReference type="EMBL" id="CP045423">
    <property type="protein sequence ID" value="QFU15039.1"/>
    <property type="molecule type" value="Genomic_DNA"/>
</dbReference>
<dbReference type="PANTHER" id="PTHR12526:SF595">
    <property type="entry name" value="BLL5217 PROTEIN"/>
    <property type="match status" value="1"/>
</dbReference>
<organism evidence="3 4">
    <name type="scientific">Microvirga thermotolerans</name>
    <dbReference type="NCBI Taxonomy" id="2651334"/>
    <lineage>
        <taxon>Bacteria</taxon>
        <taxon>Pseudomonadati</taxon>
        <taxon>Pseudomonadota</taxon>
        <taxon>Alphaproteobacteria</taxon>
        <taxon>Hyphomicrobiales</taxon>
        <taxon>Methylobacteriaceae</taxon>
        <taxon>Microvirga</taxon>
    </lineage>
</organism>
<gene>
    <name evidence="3" type="ORF">GDR74_01735</name>
</gene>
<dbReference type="KEGG" id="mico:GDR74_01735"/>
<evidence type="ECO:0000313" key="3">
    <source>
        <dbReference type="EMBL" id="QFU15039.1"/>
    </source>
</evidence>
<dbReference type="Proteomes" id="UP000325614">
    <property type="component" value="Chromosome"/>
</dbReference>
<name>A0A5P9JSH0_9HYPH</name>